<dbReference type="InterPro" id="IPR011990">
    <property type="entry name" value="TPR-like_helical_dom_sf"/>
</dbReference>
<comment type="caution">
    <text evidence="1">The sequence shown here is derived from an EMBL/GenBank/DDBJ whole genome shotgun (WGS) entry which is preliminary data.</text>
</comment>
<dbReference type="SUPFAM" id="SSF81901">
    <property type="entry name" value="HCP-like"/>
    <property type="match status" value="1"/>
</dbReference>
<gene>
    <name evidence="1" type="ORF">Aau02nite_57340</name>
</gene>
<protein>
    <recommendedName>
        <fullName evidence="3">Tetratricopeptide repeat protein</fullName>
    </recommendedName>
</protein>
<evidence type="ECO:0000313" key="1">
    <source>
        <dbReference type="EMBL" id="GIM73720.1"/>
    </source>
</evidence>
<organism evidence="1 2">
    <name type="scientific">Actinoplanes auranticolor</name>
    <dbReference type="NCBI Taxonomy" id="47988"/>
    <lineage>
        <taxon>Bacteria</taxon>
        <taxon>Bacillati</taxon>
        <taxon>Actinomycetota</taxon>
        <taxon>Actinomycetes</taxon>
        <taxon>Micromonosporales</taxon>
        <taxon>Micromonosporaceae</taxon>
        <taxon>Actinoplanes</taxon>
    </lineage>
</organism>
<evidence type="ECO:0008006" key="3">
    <source>
        <dbReference type="Google" id="ProtNLM"/>
    </source>
</evidence>
<dbReference type="AlphaFoldDB" id="A0A919VSD1"/>
<dbReference type="RefSeq" id="WP_345478757.1">
    <property type="nucleotide sequence ID" value="NZ_BAABEA010000037.1"/>
</dbReference>
<dbReference type="EMBL" id="BOQL01000046">
    <property type="protein sequence ID" value="GIM73720.1"/>
    <property type="molecule type" value="Genomic_DNA"/>
</dbReference>
<accession>A0A919VSD1</accession>
<sequence length="520" mass="56181">MLVKGASSVGKTRALYEAVRAALPEWWLVHPGDAAAVRTTAHDPPARTVVWLVELQRYLNQPGGLPAATMRSLLAAGVAVVGTLWPDEYGPRTALREPGPDDRYAEDRELLGLARVVELTTFSPAERRRAEHLAADDGRIRAALKANDAGVTEVLAAGPELVKWWLADSVKPGPSYGRAVITAALDARRVGASAPLTVEYLNAAAPAYLSSALQATAPYDWFEQAIKYATTPLHGATSCLTPQAAGMGQVGGYITADYLYQHAQHLRRAVELPDLVWQALADHHHLDDSLWLGYNAERRAQPGHAILFYRQAADAGDQFAVGWLVGVLVNRGCVDEAIAVLRQRAVAGDQEAAHRLVVLLAEHGRVDEAIALLQQRADAGDEFAADGLVGLRVKHGRVDEAIAVLRLRADAGNERAADRLVGLLAEHGRVDEAIALLRQRADAGNERAADRLVRLLVKHRRVDEAIALLRQRADAGNERAADRLVGLLAEHGRVDELIALLEQQRANGGDQSATDQLPDC</sequence>
<keyword evidence="2" id="KW-1185">Reference proteome</keyword>
<dbReference type="Proteomes" id="UP000681340">
    <property type="component" value="Unassembled WGS sequence"/>
</dbReference>
<dbReference type="Gene3D" id="1.25.40.10">
    <property type="entry name" value="Tetratricopeptide repeat domain"/>
    <property type="match status" value="2"/>
</dbReference>
<evidence type="ECO:0000313" key="2">
    <source>
        <dbReference type="Proteomes" id="UP000681340"/>
    </source>
</evidence>
<reference evidence="1" key="1">
    <citation type="submission" date="2021-03" db="EMBL/GenBank/DDBJ databases">
        <title>Whole genome shotgun sequence of Actinoplanes auranticolor NBRC 12245.</title>
        <authorList>
            <person name="Komaki H."/>
            <person name="Tamura T."/>
        </authorList>
    </citation>
    <scope>NUCLEOTIDE SEQUENCE</scope>
    <source>
        <strain evidence="1">NBRC 12245</strain>
    </source>
</reference>
<name>A0A919VSD1_9ACTN</name>
<proteinExistence type="predicted"/>